<organism evidence="2 3">
    <name type="scientific">Rotaria sordida</name>
    <dbReference type="NCBI Taxonomy" id="392033"/>
    <lineage>
        <taxon>Eukaryota</taxon>
        <taxon>Metazoa</taxon>
        <taxon>Spiralia</taxon>
        <taxon>Gnathifera</taxon>
        <taxon>Rotifera</taxon>
        <taxon>Eurotatoria</taxon>
        <taxon>Bdelloidea</taxon>
        <taxon>Philodinida</taxon>
        <taxon>Philodinidae</taxon>
        <taxon>Rotaria</taxon>
    </lineage>
</organism>
<comment type="caution">
    <text evidence="2">The sequence shown here is derived from an EMBL/GenBank/DDBJ whole genome shotgun (WGS) entry which is preliminary data.</text>
</comment>
<gene>
    <name evidence="2" type="ORF">JXQ802_LOCUS7127</name>
    <name evidence="1" type="ORF">PYM288_LOCUS6493</name>
</gene>
<evidence type="ECO:0000313" key="2">
    <source>
        <dbReference type="EMBL" id="CAF0859828.1"/>
    </source>
</evidence>
<reference evidence="2" key="1">
    <citation type="submission" date="2021-02" db="EMBL/GenBank/DDBJ databases">
        <authorList>
            <person name="Nowell W R."/>
        </authorList>
    </citation>
    <scope>NUCLEOTIDE SEQUENCE</scope>
</reference>
<protein>
    <submittedName>
        <fullName evidence="2">Uncharacterized protein</fullName>
    </submittedName>
</protein>
<dbReference type="GO" id="GO:0051879">
    <property type="term" value="F:Hsp90 protein binding"/>
    <property type="evidence" value="ECO:0007669"/>
    <property type="project" value="TreeGrafter"/>
</dbReference>
<sequence>MPYCCETVLKPHIFNSTNKTYCKCSLEEYRSQYCVPAFSIQSRQRCSIVCLPKRLNTFNKRSFRSEKFRLFYERGDLPCTIHHTTKGQSLKWFIDNIETLNIDYYLPIFTDGLCEIKYPYSFIALQGILDLLEHASHKIDIETLSKLILPLKRALYTNNPIVISRVLLVLQKLARGNDGAIGIALVPYFNQLLPIINIIKERNEGKFYQNQKQCYIIDDYEKNISNEIVRLIDKTLIVLEQFGGQDAFINIKFSIPTYEQQADIKQLSNAQIDTMVQPFMEI</sequence>
<dbReference type="EMBL" id="CAJNOH010000072">
    <property type="protein sequence ID" value="CAF0839446.1"/>
    <property type="molecule type" value="Genomic_DNA"/>
</dbReference>
<dbReference type="Proteomes" id="UP000663870">
    <property type="component" value="Unassembled WGS sequence"/>
</dbReference>
<evidence type="ECO:0000313" key="3">
    <source>
        <dbReference type="Proteomes" id="UP000663870"/>
    </source>
</evidence>
<name>A0A813X3V0_9BILA</name>
<dbReference type="PANTHER" id="PTHR21207">
    <property type="entry name" value="PARKIN COREGULATED GENE PROTEIN PARK2 COREGULATED"/>
    <property type="match status" value="1"/>
</dbReference>
<accession>A0A813X3V0</accession>
<dbReference type="InterPro" id="IPR019399">
    <property type="entry name" value="Parkin_co-regulated_protein"/>
</dbReference>
<keyword evidence="3" id="KW-1185">Reference proteome</keyword>
<dbReference type="GO" id="GO:0030544">
    <property type="term" value="F:Hsp70 protein binding"/>
    <property type="evidence" value="ECO:0007669"/>
    <property type="project" value="TreeGrafter"/>
</dbReference>
<dbReference type="EMBL" id="CAJNOL010000117">
    <property type="protein sequence ID" value="CAF0859828.1"/>
    <property type="molecule type" value="Genomic_DNA"/>
</dbReference>
<dbReference type="Pfam" id="PF10274">
    <property type="entry name" value="ParcG"/>
    <property type="match status" value="1"/>
</dbReference>
<dbReference type="AlphaFoldDB" id="A0A813X3V0"/>
<dbReference type="PANTHER" id="PTHR21207:SF2">
    <property type="entry name" value="PARKIN COREGULATED GENE PROTEIN"/>
    <property type="match status" value="1"/>
</dbReference>
<evidence type="ECO:0000313" key="1">
    <source>
        <dbReference type="EMBL" id="CAF0839446.1"/>
    </source>
</evidence>
<proteinExistence type="predicted"/>
<dbReference type="Proteomes" id="UP000663854">
    <property type="component" value="Unassembled WGS sequence"/>
</dbReference>